<feature type="domain" description="DUF7708" evidence="2">
    <location>
        <begin position="153"/>
        <end position="291"/>
    </location>
</feature>
<keyword evidence="4" id="KW-1185">Reference proteome</keyword>
<dbReference type="InterPro" id="IPR056125">
    <property type="entry name" value="DUF7708"/>
</dbReference>
<dbReference type="OrthoDB" id="7464126at2759"/>
<gene>
    <name evidence="3" type="ORF">FN846DRAFT_280914</name>
</gene>
<dbReference type="Proteomes" id="UP000326924">
    <property type="component" value="Unassembled WGS sequence"/>
</dbReference>
<evidence type="ECO:0000313" key="4">
    <source>
        <dbReference type="Proteomes" id="UP000326924"/>
    </source>
</evidence>
<evidence type="ECO:0000313" key="3">
    <source>
        <dbReference type="EMBL" id="KAA8896214.1"/>
    </source>
</evidence>
<name>A0A5J5EM35_9PEZI</name>
<dbReference type="EMBL" id="VXIS01000222">
    <property type="protein sequence ID" value="KAA8896214.1"/>
    <property type="molecule type" value="Genomic_DNA"/>
</dbReference>
<feature type="region of interest" description="Disordered" evidence="1">
    <location>
        <begin position="54"/>
        <end position="87"/>
    </location>
</feature>
<dbReference type="AlphaFoldDB" id="A0A5J5EM35"/>
<dbReference type="InParanoid" id="A0A5J5EM35"/>
<feature type="region of interest" description="Disordered" evidence="1">
    <location>
        <begin position="350"/>
        <end position="376"/>
    </location>
</feature>
<reference evidence="3 4" key="1">
    <citation type="submission" date="2019-09" db="EMBL/GenBank/DDBJ databases">
        <title>Draft genome of the ectomycorrhizal ascomycete Sphaerosporella brunnea.</title>
        <authorList>
            <consortium name="DOE Joint Genome Institute"/>
            <person name="Benucci G.M."/>
            <person name="Marozzi G."/>
            <person name="Antonielli L."/>
            <person name="Sanchez S."/>
            <person name="Marco P."/>
            <person name="Wang X."/>
            <person name="Falini L.B."/>
            <person name="Barry K."/>
            <person name="Haridas S."/>
            <person name="Lipzen A."/>
            <person name="Labutti K."/>
            <person name="Grigoriev I.V."/>
            <person name="Murat C."/>
            <person name="Martin F."/>
            <person name="Albertini E."/>
            <person name="Donnini D."/>
            <person name="Bonito G."/>
        </authorList>
    </citation>
    <scope>NUCLEOTIDE SEQUENCE [LARGE SCALE GENOMIC DNA]</scope>
    <source>
        <strain evidence="3 4">Sb_GMNB300</strain>
    </source>
</reference>
<protein>
    <recommendedName>
        <fullName evidence="2">DUF7708 domain-containing protein</fullName>
    </recommendedName>
</protein>
<accession>A0A5J5EM35</accession>
<comment type="caution">
    <text evidence="3">The sequence shown here is derived from an EMBL/GenBank/DDBJ whole genome shotgun (WGS) entry which is preliminary data.</text>
</comment>
<proteinExistence type="predicted"/>
<organism evidence="3 4">
    <name type="scientific">Sphaerosporella brunnea</name>
    <dbReference type="NCBI Taxonomy" id="1250544"/>
    <lineage>
        <taxon>Eukaryota</taxon>
        <taxon>Fungi</taxon>
        <taxon>Dikarya</taxon>
        <taxon>Ascomycota</taxon>
        <taxon>Pezizomycotina</taxon>
        <taxon>Pezizomycetes</taxon>
        <taxon>Pezizales</taxon>
        <taxon>Pyronemataceae</taxon>
        <taxon>Sphaerosporella</taxon>
    </lineage>
</organism>
<evidence type="ECO:0000256" key="1">
    <source>
        <dbReference type="SAM" id="MobiDB-lite"/>
    </source>
</evidence>
<dbReference type="Pfam" id="PF24809">
    <property type="entry name" value="DUF7708"/>
    <property type="match status" value="1"/>
</dbReference>
<evidence type="ECO:0000259" key="2">
    <source>
        <dbReference type="Pfam" id="PF24809"/>
    </source>
</evidence>
<sequence>MMSRPGTPPAGRLARLFCCWRGPAAVAVGENPEAVVREVVEKKTPQLTAVSVPVQTLSDELPERSSISGKRPVQQPSKASPPSKAQKLQEIYEHKAKELRAIAPKSLVSSTYDPSAPPSFKDMLDAVQDSRLQAKADMGKYQYFLEGFAVGIQRLQRFGQALDVLCQSSQVASLVWGSFRMLIIISCDIFDTFERVYEVLEGISESLPRFETYTKVFEDPAAMLLMLEPLCRIYRDIVDFCITAIKLYDSPLLKTLGRSLWQVLSKEMGGLTARLKAHADEADRMAMAAHMIDANSFQKGLTLFVSTMAAVLAVPTTPGKICCQYFTFVARIICMSLWRSPLRSAVSEPETVGQHVFPMPPKGRSSWRSRSGENLG</sequence>